<keyword evidence="2" id="KW-1185">Reference proteome</keyword>
<proteinExistence type="predicted"/>
<name>A0ACB9K4T5_9ASTR</name>
<dbReference type="Proteomes" id="UP001056120">
    <property type="component" value="Linkage Group LG01"/>
</dbReference>
<organism evidence="1 2">
    <name type="scientific">Smallanthus sonchifolius</name>
    <dbReference type="NCBI Taxonomy" id="185202"/>
    <lineage>
        <taxon>Eukaryota</taxon>
        <taxon>Viridiplantae</taxon>
        <taxon>Streptophyta</taxon>
        <taxon>Embryophyta</taxon>
        <taxon>Tracheophyta</taxon>
        <taxon>Spermatophyta</taxon>
        <taxon>Magnoliopsida</taxon>
        <taxon>eudicotyledons</taxon>
        <taxon>Gunneridae</taxon>
        <taxon>Pentapetalae</taxon>
        <taxon>asterids</taxon>
        <taxon>campanulids</taxon>
        <taxon>Asterales</taxon>
        <taxon>Asteraceae</taxon>
        <taxon>Asteroideae</taxon>
        <taxon>Heliantheae alliance</taxon>
        <taxon>Millerieae</taxon>
        <taxon>Smallanthus</taxon>
    </lineage>
</organism>
<comment type="caution">
    <text evidence="1">The sequence shown here is derived from an EMBL/GenBank/DDBJ whole genome shotgun (WGS) entry which is preliminary data.</text>
</comment>
<evidence type="ECO:0000313" key="2">
    <source>
        <dbReference type="Proteomes" id="UP001056120"/>
    </source>
</evidence>
<reference evidence="1 2" key="2">
    <citation type="journal article" date="2022" name="Mol. Ecol. Resour.">
        <title>The genomes of chicory, endive, great burdock and yacon provide insights into Asteraceae paleo-polyploidization history and plant inulin production.</title>
        <authorList>
            <person name="Fan W."/>
            <person name="Wang S."/>
            <person name="Wang H."/>
            <person name="Wang A."/>
            <person name="Jiang F."/>
            <person name="Liu H."/>
            <person name="Zhao H."/>
            <person name="Xu D."/>
            <person name="Zhang Y."/>
        </authorList>
    </citation>
    <scope>NUCLEOTIDE SEQUENCE [LARGE SCALE GENOMIC DNA]</scope>
    <source>
        <strain evidence="2">cv. Yunnan</strain>
        <tissue evidence="1">Leaves</tissue>
    </source>
</reference>
<protein>
    <submittedName>
        <fullName evidence="1">Uncharacterized protein</fullName>
    </submittedName>
</protein>
<evidence type="ECO:0000313" key="1">
    <source>
        <dbReference type="EMBL" id="KAI3827231.1"/>
    </source>
</evidence>
<reference evidence="2" key="1">
    <citation type="journal article" date="2022" name="Mol. Ecol. Resour.">
        <title>The genomes of chicory, endive, great burdock and yacon provide insights into Asteraceae palaeo-polyploidization history and plant inulin production.</title>
        <authorList>
            <person name="Fan W."/>
            <person name="Wang S."/>
            <person name="Wang H."/>
            <person name="Wang A."/>
            <person name="Jiang F."/>
            <person name="Liu H."/>
            <person name="Zhao H."/>
            <person name="Xu D."/>
            <person name="Zhang Y."/>
        </authorList>
    </citation>
    <scope>NUCLEOTIDE SEQUENCE [LARGE SCALE GENOMIC DNA]</scope>
    <source>
        <strain evidence="2">cv. Yunnan</strain>
    </source>
</reference>
<accession>A0ACB9K4T5</accession>
<gene>
    <name evidence="1" type="ORF">L1987_01303</name>
</gene>
<sequence length="113" mass="12650">MELCRVVNRGKPPDETEKEIGAGYDLELWSEVVASTSYTSEHPEDERYAPDLVKALELSNQVVPDDLKSLADGFMAKGLLQAHGTGFKFNEEEEQVRKAAKKAQAKEYGFEQD</sequence>
<dbReference type="EMBL" id="CM042018">
    <property type="protein sequence ID" value="KAI3827231.1"/>
    <property type="molecule type" value="Genomic_DNA"/>
</dbReference>